<dbReference type="EMBL" id="JROU02001051">
    <property type="protein sequence ID" value="OEH77578.1"/>
    <property type="molecule type" value="Genomic_DNA"/>
</dbReference>
<organism evidence="1 2">
    <name type="scientific">Cyclospora cayetanensis</name>
    <dbReference type="NCBI Taxonomy" id="88456"/>
    <lineage>
        <taxon>Eukaryota</taxon>
        <taxon>Sar</taxon>
        <taxon>Alveolata</taxon>
        <taxon>Apicomplexa</taxon>
        <taxon>Conoidasida</taxon>
        <taxon>Coccidia</taxon>
        <taxon>Eucoccidiorida</taxon>
        <taxon>Eimeriorina</taxon>
        <taxon>Eimeriidae</taxon>
        <taxon>Cyclospora</taxon>
    </lineage>
</organism>
<protein>
    <submittedName>
        <fullName evidence="1">Uncharacterized protein</fullName>
    </submittedName>
</protein>
<name>A0A1D3D2A9_9EIME</name>
<keyword evidence="2" id="KW-1185">Reference proteome</keyword>
<gene>
    <name evidence="1" type="ORF">cyc_00654</name>
</gene>
<evidence type="ECO:0000313" key="1">
    <source>
        <dbReference type="EMBL" id="OEH77578.1"/>
    </source>
</evidence>
<sequence length="232" mass="23406">MRLPSSELCVIQGDHCRAADACALAAAAEPPDSGSRGAAPGGVFRGSRVLSKANDALRRGELLAEFAGSQGSLSLLSASGKERKPLLADLLAGVEAVRCVDVDAGEKQFIADLEGFLAKSVAAEDVPEALAASAAVFAALPALECAGRSSDAHAPKAPPALESKVLCGCFDASLAAAFPASTLAKGLLHPLLPIALRTARFDSFLTVSAASSAAASAAALASMCRDRDFKSA</sequence>
<dbReference type="AlphaFoldDB" id="A0A1D3D2A9"/>
<comment type="caution">
    <text evidence="1">The sequence shown here is derived from an EMBL/GenBank/DDBJ whole genome shotgun (WGS) entry which is preliminary data.</text>
</comment>
<evidence type="ECO:0000313" key="2">
    <source>
        <dbReference type="Proteomes" id="UP000095192"/>
    </source>
</evidence>
<dbReference type="VEuPathDB" id="ToxoDB:cyc_00654"/>
<dbReference type="InParanoid" id="A0A1D3D2A9"/>
<reference evidence="1 2" key="1">
    <citation type="journal article" date="2016" name="BMC Genomics">
        <title>Comparative genomics reveals Cyclospora cayetanensis possesses coccidia-like metabolism and invasion components but unique surface antigens.</title>
        <authorList>
            <person name="Liu S."/>
            <person name="Wang L."/>
            <person name="Zheng H."/>
            <person name="Xu Z."/>
            <person name="Roellig D.M."/>
            <person name="Li N."/>
            <person name="Frace M.A."/>
            <person name="Tang K."/>
            <person name="Arrowood M.J."/>
            <person name="Moss D.M."/>
            <person name="Zhang L."/>
            <person name="Feng Y."/>
            <person name="Xiao L."/>
        </authorList>
    </citation>
    <scope>NUCLEOTIDE SEQUENCE [LARGE SCALE GENOMIC DNA]</scope>
    <source>
        <strain evidence="1 2">CHN_HEN01</strain>
    </source>
</reference>
<accession>A0A1D3D2A9</accession>
<proteinExistence type="predicted"/>
<dbReference type="Proteomes" id="UP000095192">
    <property type="component" value="Unassembled WGS sequence"/>
</dbReference>